<evidence type="ECO:0000313" key="1">
    <source>
        <dbReference type="EMBL" id="KAF9647141.1"/>
    </source>
</evidence>
<dbReference type="Proteomes" id="UP000886501">
    <property type="component" value="Unassembled WGS sequence"/>
</dbReference>
<evidence type="ECO:0000313" key="2">
    <source>
        <dbReference type="Proteomes" id="UP000886501"/>
    </source>
</evidence>
<proteinExistence type="predicted"/>
<keyword evidence="2" id="KW-1185">Reference proteome</keyword>
<comment type="caution">
    <text evidence="1">The sequence shown here is derived from an EMBL/GenBank/DDBJ whole genome shotgun (WGS) entry which is preliminary data.</text>
</comment>
<reference evidence="1" key="1">
    <citation type="submission" date="2019-10" db="EMBL/GenBank/DDBJ databases">
        <authorList>
            <consortium name="DOE Joint Genome Institute"/>
            <person name="Kuo A."/>
            <person name="Miyauchi S."/>
            <person name="Kiss E."/>
            <person name="Drula E."/>
            <person name="Kohler A."/>
            <person name="Sanchez-Garcia M."/>
            <person name="Andreopoulos B."/>
            <person name="Barry K.W."/>
            <person name="Bonito G."/>
            <person name="Buee M."/>
            <person name="Carver A."/>
            <person name="Chen C."/>
            <person name="Cichocki N."/>
            <person name="Clum A."/>
            <person name="Culley D."/>
            <person name="Crous P.W."/>
            <person name="Fauchery L."/>
            <person name="Girlanda M."/>
            <person name="Hayes R."/>
            <person name="Keri Z."/>
            <person name="Labutti K."/>
            <person name="Lipzen A."/>
            <person name="Lombard V."/>
            <person name="Magnuson J."/>
            <person name="Maillard F."/>
            <person name="Morin E."/>
            <person name="Murat C."/>
            <person name="Nolan M."/>
            <person name="Ohm R."/>
            <person name="Pangilinan J."/>
            <person name="Pereira M."/>
            <person name="Perotto S."/>
            <person name="Peter M."/>
            <person name="Riley R."/>
            <person name="Sitrit Y."/>
            <person name="Stielow B."/>
            <person name="Szollosi G."/>
            <person name="Zifcakova L."/>
            <person name="Stursova M."/>
            <person name="Spatafora J.W."/>
            <person name="Tedersoo L."/>
            <person name="Vaario L.-M."/>
            <person name="Yamada A."/>
            <person name="Yan M."/>
            <person name="Wang P."/>
            <person name="Xu J."/>
            <person name="Bruns T."/>
            <person name="Baldrian P."/>
            <person name="Vilgalys R."/>
            <person name="Henrissat B."/>
            <person name="Grigoriev I.V."/>
            <person name="Hibbett D."/>
            <person name="Nagy L.G."/>
            <person name="Martin F.M."/>
        </authorList>
    </citation>
    <scope>NUCLEOTIDE SEQUENCE</scope>
    <source>
        <strain evidence="1">P2</strain>
    </source>
</reference>
<name>A0ACB6ZBV6_THEGA</name>
<organism evidence="1 2">
    <name type="scientific">Thelephora ganbajun</name>
    <name type="common">Ganba fungus</name>
    <dbReference type="NCBI Taxonomy" id="370292"/>
    <lineage>
        <taxon>Eukaryota</taxon>
        <taxon>Fungi</taxon>
        <taxon>Dikarya</taxon>
        <taxon>Basidiomycota</taxon>
        <taxon>Agaricomycotina</taxon>
        <taxon>Agaricomycetes</taxon>
        <taxon>Thelephorales</taxon>
        <taxon>Thelephoraceae</taxon>
        <taxon>Thelephora</taxon>
    </lineage>
</organism>
<protein>
    <submittedName>
        <fullName evidence="1">NAD(P)-binding protein</fullName>
    </submittedName>
</protein>
<gene>
    <name evidence="1" type="ORF">BDM02DRAFT_3117498</name>
</gene>
<dbReference type="EMBL" id="MU118040">
    <property type="protein sequence ID" value="KAF9647141.1"/>
    <property type="molecule type" value="Genomic_DNA"/>
</dbReference>
<reference evidence="1" key="2">
    <citation type="journal article" date="2020" name="Nat. Commun.">
        <title>Large-scale genome sequencing of mycorrhizal fungi provides insights into the early evolution of symbiotic traits.</title>
        <authorList>
            <person name="Miyauchi S."/>
            <person name="Kiss E."/>
            <person name="Kuo A."/>
            <person name="Drula E."/>
            <person name="Kohler A."/>
            <person name="Sanchez-Garcia M."/>
            <person name="Morin E."/>
            <person name="Andreopoulos B."/>
            <person name="Barry K.W."/>
            <person name="Bonito G."/>
            <person name="Buee M."/>
            <person name="Carver A."/>
            <person name="Chen C."/>
            <person name="Cichocki N."/>
            <person name="Clum A."/>
            <person name="Culley D."/>
            <person name="Crous P.W."/>
            <person name="Fauchery L."/>
            <person name="Girlanda M."/>
            <person name="Hayes R.D."/>
            <person name="Keri Z."/>
            <person name="LaButti K."/>
            <person name="Lipzen A."/>
            <person name="Lombard V."/>
            <person name="Magnuson J."/>
            <person name="Maillard F."/>
            <person name="Murat C."/>
            <person name="Nolan M."/>
            <person name="Ohm R.A."/>
            <person name="Pangilinan J."/>
            <person name="Pereira M.F."/>
            <person name="Perotto S."/>
            <person name="Peter M."/>
            <person name="Pfister S."/>
            <person name="Riley R."/>
            <person name="Sitrit Y."/>
            <person name="Stielow J.B."/>
            <person name="Szollosi G."/>
            <person name="Zifcakova L."/>
            <person name="Stursova M."/>
            <person name="Spatafora J.W."/>
            <person name="Tedersoo L."/>
            <person name="Vaario L.M."/>
            <person name="Yamada A."/>
            <person name="Yan M."/>
            <person name="Wang P."/>
            <person name="Xu J."/>
            <person name="Bruns T."/>
            <person name="Baldrian P."/>
            <person name="Vilgalys R."/>
            <person name="Dunand C."/>
            <person name="Henrissat B."/>
            <person name="Grigoriev I.V."/>
            <person name="Hibbett D."/>
            <person name="Nagy L.G."/>
            <person name="Martin F.M."/>
        </authorList>
    </citation>
    <scope>NUCLEOTIDE SEQUENCE</scope>
    <source>
        <strain evidence="1">P2</strain>
    </source>
</reference>
<sequence>MPTILFIGATGYIGGTVLAHLIQHPKRSDYEIIIHLRSAEKAKSFENLGFKTVLGSLDDAADLEKLTSESDIVFQTADADHLEGTKAILRGFKIRFQKTGIAPILIHTSGTGVLKDNAEGKYEGTDIYSDLDIPKIESLPDTQVHRIIDRTIVAAAEEEYARTWIVLPSTVWGLADSIFVKEGLQKPSSQQIPDRIKLNVRLGKAVYIGEGENVWPHVHIDEVGKFYRILFDAIVSGKQPASGRNGYYFLESGEYRQRDVVEVIAKALYARGKVASPEAIPLSEAGLDPESYRLVPVDTGTNSRARGERSRQLGWNPPQTTEDFYASIQADVDYLLKTH</sequence>
<accession>A0ACB6ZBV6</accession>